<dbReference type="Pfam" id="PF00348">
    <property type="entry name" value="polyprenyl_synt"/>
    <property type="match status" value="1"/>
</dbReference>
<dbReference type="Proteomes" id="UP000886653">
    <property type="component" value="Unassembled WGS sequence"/>
</dbReference>
<dbReference type="GO" id="GO:0008299">
    <property type="term" value="P:isoprenoid biosynthetic process"/>
    <property type="evidence" value="ECO:0007669"/>
    <property type="project" value="UniProtKB-KW"/>
</dbReference>
<dbReference type="InterPro" id="IPR000092">
    <property type="entry name" value="Polyprenyl_synt"/>
</dbReference>
<proteinExistence type="inferred from homology"/>
<dbReference type="OrthoDB" id="9927103at2759"/>
<dbReference type="PANTHER" id="PTHR12001:SF69">
    <property type="entry name" value="ALL TRANS-POLYPRENYL-DIPHOSPHATE SYNTHASE PDSS1"/>
    <property type="match status" value="1"/>
</dbReference>
<dbReference type="SUPFAM" id="SSF48576">
    <property type="entry name" value="Terpenoid synthases"/>
    <property type="match status" value="1"/>
</dbReference>
<accession>A0A9P6T9D2</accession>
<protein>
    <recommendedName>
        <fullName evidence="10">(2E,6E)-farnesyl diphosphate synthase</fullName>
    </recommendedName>
    <alternativeName>
        <fullName evidence="9">Dimethylallyltranstransferase</fullName>
    </alternativeName>
    <alternativeName>
        <fullName evidence="8">Farnesyl diphosphate synthase</fullName>
    </alternativeName>
    <alternativeName>
        <fullName evidence="7">Geranyltranstransferase</fullName>
    </alternativeName>
</protein>
<comment type="caution">
    <text evidence="13">The sequence shown here is derived from an EMBL/GenBank/DDBJ whole genome shotgun (WGS) entry which is preliminary data.</text>
</comment>
<organism evidence="13 14">
    <name type="scientific">Cronartium quercuum f. sp. fusiforme G11</name>
    <dbReference type="NCBI Taxonomy" id="708437"/>
    <lineage>
        <taxon>Eukaryota</taxon>
        <taxon>Fungi</taxon>
        <taxon>Dikarya</taxon>
        <taxon>Basidiomycota</taxon>
        <taxon>Pucciniomycotina</taxon>
        <taxon>Pucciniomycetes</taxon>
        <taxon>Pucciniales</taxon>
        <taxon>Coleosporiaceae</taxon>
        <taxon>Cronartium</taxon>
    </lineage>
</organism>
<comment type="similarity">
    <text evidence="2 11">Belongs to the FPP/GGPP synthase family.</text>
</comment>
<evidence type="ECO:0000256" key="4">
    <source>
        <dbReference type="ARBA" id="ARBA00022723"/>
    </source>
</evidence>
<keyword evidence="6" id="KW-0414">Isoprene biosynthesis</keyword>
<evidence type="ECO:0000256" key="3">
    <source>
        <dbReference type="ARBA" id="ARBA00022679"/>
    </source>
</evidence>
<name>A0A9P6T9D2_9BASI</name>
<keyword evidence="14" id="KW-1185">Reference proteome</keyword>
<evidence type="ECO:0000256" key="2">
    <source>
        <dbReference type="ARBA" id="ARBA00006706"/>
    </source>
</evidence>
<sequence length="431" mass="45879">MATTAFARQSASLVSRSNSTLATVLASKLSPSSLLSSLTDTHPTAHITDTHGTVCAVDPFKLLAPQLSRINIDVQALLGSNQPTLDTVAKYYLSPATEAKHLRPLIVLLISQATHGLSPTYNSFSVPAPSLDIDRSLSPDDILSDINPSSPTTTTPNRSSPTVLPAQRRLAEIAEMIHVASLLHDDVIDGAASRRKIPSAPARFGNKLAILAGDFVLARASSALARLGSLEVVELISSVIANLVEGELMQLQKKSQFNDQMEEYIEKTFLKTASLMAKTARSATILGGCGIRQGWPGGERVNEGVYEFGKHLGIAFQIIDDVLDYTAPAAVLGKPSGGADLKLGLATAPALYAADQFPELIELIARQFSSEGDVERAQDLVGRSDGIGLSISLAESHAAQALEAIRTCGIPESESRAGLERLTRMVIERIR</sequence>
<dbReference type="PROSITE" id="PS00444">
    <property type="entry name" value="POLYPRENYL_SYNTHASE_2"/>
    <property type="match status" value="1"/>
</dbReference>
<evidence type="ECO:0000256" key="1">
    <source>
        <dbReference type="ARBA" id="ARBA00001946"/>
    </source>
</evidence>
<dbReference type="InterPro" id="IPR008949">
    <property type="entry name" value="Isoprenoid_synthase_dom_sf"/>
</dbReference>
<evidence type="ECO:0000256" key="8">
    <source>
        <dbReference type="ARBA" id="ARBA00032424"/>
    </source>
</evidence>
<feature type="compositionally biased region" description="Low complexity" evidence="12">
    <location>
        <begin position="147"/>
        <end position="162"/>
    </location>
</feature>
<dbReference type="InterPro" id="IPR033749">
    <property type="entry name" value="Polyprenyl_synt_CS"/>
</dbReference>
<keyword evidence="5" id="KW-0460">Magnesium</keyword>
<evidence type="ECO:0000256" key="6">
    <source>
        <dbReference type="ARBA" id="ARBA00023229"/>
    </source>
</evidence>
<dbReference type="GO" id="GO:0004659">
    <property type="term" value="F:prenyltransferase activity"/>
    <property type="evidence" value="ECO:0007669"/>
    <property type="project" value="InterPro"/>
</dbReference>
<comment type="cofactor">
    <cofactor evidence="1">
        <name>Mg(2+)</name>
        <dbReference type="ChEBI" id="CHEBI:18420"/>
    </cofactor>
</comment>
<dbReference type="Gene3D" id="1.10.600.10">
    <property type="entry name" value="Farnesyl Diphosphate Synthase"/>
    <property type="match status" value="1"/>
</dbReference>
<feature type="region of interest" description="Disordered" evidence="12">
    <location>
        <begin position="142"/>
        <end position="164"/>
    </location>
</feature>
<dbReference type="GO" id="GO:1990234">
    <property type="term" value="C:transferase complex"/>
    <property type="evidence" value="ECO:0007669"/>
    <property type="project" value="TreeGrafter"/>
</dbReference>
<keyword evidence="4" id="KW-0479">Metal-binding</keyword>
<keyword evidence="3 11" id="KW-0808">Transferase</keyword>
<evidence type="ECO:0000256" key="9">
    <source>
        <dbReference type="ARBA" id="ARBA00032448"/>
    </source>
</evidence>
<reference evidence="13" key="1">
    <citation type="submission" date="2013-11" db="EMBL/GenBank/DDBJ databases">
        <title>Genome sequence of the fusiform rust pathogen reveals effectors for host alternation and coevolution with pine.</title>
        <authorList>
            <consortium name="DOE Joint Genome Institute"/>
            <person name="Smith K."/>
            <person name="Pendleton A."/>
            <person name="Kubisiak T."/>
            <person name="Anderson C."/>
            <person name="Salamov A."/>
            <person name="Aerts A."/>
            <person name="Riley R."/>
            <person name="Clum A."/>
            <person name="Lindquist E."/>
            <person name="Ence D."/>
            <person name="Campbell M."/>
            <person name="Kronenberg Z."/>
            <person name="Feau N."/>
            <person name="Dhillon B."/>
            <person name="Hamelin R."/>
            <person name="Burleigh J."/>
            <person name="Smith J."/>
            <person name="Yandell M."/>
            <person name="Nelson C."/>
            <person name="Grigoriev I."/>
            <person name="Davis J."/>
        </authorList>
    </citation>
    <scope>NUCLEOTIDE SEQUENCE</scope>
    <source>
        <strain evidence="13">G11</strain>
    </source>
</reference>
<evidence type="ECO:0000256" key="5">
    <source>
        <dbReference type="ARBA" id="ARBA00022842"/>
    </source>
</evidence>
<dbReference type="CDD" id="cd00685">
    <property type="entry name" value="Trans_IPPS_HT"/>
    <property type="match status" value="1"/>
</dbReference>
<dbReference type="AlphaFoldDB" id="A0A9P6T9D2"/>
<evidence type="ECO:0000256" key="10">
    <source>
        <dbReference type="ARBA" id="ARBA00032873"/>
    </source>
</evidence>
<dbReference type="GO" id="GO:0046872">
    <property type="term" value="F:metal ion binding"/>
    <property type="evidence" value="ECO:0007669"/>
    <property type="project" value="UniProtKB-KW"/>
</dbReference>
<gene>
    <name evidence="13" type="ORF">CROQUDRAFT_661230</name>
</gene>
<evidence type="ECO:0000256" key="7">
    <source>
        <dbReference type="ARBA" id="ARBA00032380"/>
    </source>
</evidence>
<dbReference type="EMBL" id="MU167319">
    <property type="protein sequence ID" value="KAG0143439.1"/>
    <property type="molecule type" value="Genomic_DNA"/>
</dbReference>
<evidence type="ECO:0000313" key="13">
    <source>
        <dbReference type="EMBL" id="KAG0143439.1"/>
    </source>
</evidence>
<evidence type="ECO:0000313" key="14">
    <source>
        <dbReference type="Proteomes" id="UP000886653"/>
    </source>
</evidence>
<evidence type="ECO:0000256" key="12">
    <source>
        <dbReference type="SAM" id="MobiDB-lite"/>
    </source>
</evidence>
<dbReference type="PANTHER" id="PTHR12001">
    <property type="entry name" value="GERANYLGERANYL PYROPHOSPHATE SYNTHASE"/>
    <property type="match status" value="1"/>
</dbReference>
<dbReference type="GO" id="GO:0006744">
    <property type="term" value="P:ubiquinone biosynthetic process"/>
    <property type="evidence" value="ECO:0007669"/>
    <property type="project" value="TreeGrafter"/>
</dbReference>
<evidence type="ECO:0000256" key="11">
    <source>
        <dbReference type="RuleBase" id="RU004466"/>
    </source>
</evidence>